<dbReference type="HAMAP" id="MF_00099">
    <property type="entry name" value="CheB_chemtxs"/>
    <property type="match status" value="1"/>
</dbReference>
<dbReference type="Pfam" id="PF00072">
    <property type="entry name" value="Response_reg"/>
    <property type="match status" value="1"/>
</dbReference>
<dbReference type="PANTHER" id="PTHR42872">
    <property type="entry name" value="PROTEIN-GLUTAMATE METHYLESTERASE/PROTEIN-GLUTAMINE GLUTAMINASE"/>
    <property type="match status" value="1"/>
</dbReference>
<evidence type="ECO:0000256" key="1">
    <source>
        <dbReference type="ARBA" id="ARBA00022490"/>
    </source>
</evidence>
<reference evidence="10" key="1">
    <citation type="submission" date="2023-07" db="EMBL/GenBank/DDBJ databases">
        <title>Functional and genomic diversity of the sorghum phyllosphere microbiome.</title>
        <authorList>
            <person name="Shade A."/>
        </authorList>
    </citation>
    <scope>NUCLEOTIDE SEQUENCE</scope>
    <source>
        <strain evidence="10">SORGH_AS_0457</strain>
    </source>
</reference>
<dbReference type="PROSITE" id="PS50110">
    <property type="entry name" value="RESPONSE_REGULATORY"/>
    <property type="match status" value="1"/>
</dbReference>
<protein>
    <recommendedName>
        <fullName evidence="5">Protein-glutamate methylesterase/protein-glutamine glutaminase</fullName>
        <ecNumber evidence="5">3.1.1.61</ecNumber>
        <ecNumber evidence="5">3.5.1.44</ecNumber>
    </recommendedName>
</protein>
<keyword evidence="5 7" id="KW-0597">Phosphoprotein</keyword>
<dbReference type="GO" id="GO:0006935">
    <property type="term" value="P:chemotaxis"/>
    <property type="evidence" value="ECO:0007669"/>
    <property type="project" value="UniProtKB-UniRule"/>
</dbReference>
<dbReference type="Gene3D" id="3.40.50.2300">
    <property type="match status" value="1"/>
</dbReference>
<comment type="PTM">
    <text evidence="5">Phosphorylated by CheA. Phosphorylation of the N-terminal regulatory domain activates the methylesterase activity.</text>
</comment>
<evidence type="ECO:0000256" key="3">
    <source>
        <dbReference type="ARBA" id="ARBA00022801"/>
    </source>
</evidence>
<dbReference type="NCBIfam" id="NF009206">
    <property type="entry name" value="PRK12555.1"/>
    <property type="match status" value="1"/>
</dbReference>
<dbReference type="EC" id="3.5.1.44" evidence="5"/>
<dbReference type="GO" id="GO:0050568">
    <property type="term" value="F:protein-glutamine glutaminase activity"/>
    <property type="evidence" value="ECO:0007669"/>
    <property type="project" value="UniProtKB-UniRule"/>
</dbReference>
<dbReference type="CDD" id="cd16432">
    <property type="entry name" value="CheB_Rec"/>
    <property type="match status" value="1"/>
</dbReference>
<dbReference type="EMBL" id="JAUTAS010000001">
    <property type="protein sequence ID" value="MDQ1108773.1"/>
    <property type="molecule type" value="Genomic_DNA"/>
</dbReference>
<dbReference type="CDD" id="cd17541">
    <property type="entry name" value="REC_CheB-like"/>
    <property type="match status" value="1"/>
</dbReference>
<comment type="subcellular location">
    <subcellularLocation>
        <location evidence="5">Cytoplasm</location>
    </subcellularLocation>
</comment>
<evidence type="ECO:0000256" key="2">
    <source>
        <dbReference type="ARBA" id="ARBA00022500"/>
    </source>
</evidence>
<comment type="caution">
    <text evidence="10">The sequence shown here is derived from an EMBL/GenBank/DDBJ whole genome shotgun (WGS) entry which is preliminary data.</text>
</comment>
<evidence type="ECO:0000259" key="9">
    <source>
        <dbReference type="PROSITE" id="PS50122"/>
    </source>
</evidence>
<evidence type="ECO:0000313" key="11">
    <source>
        <dbReference type="Proteomes" id="UP001226084"/>
    </source>
</evidence>
<dbReference type="PIRSF" id="PIRSF000876">
    <property type="entry name" value="RR_chemtxs_CheB"/>
    <property type="match status" value="1"/>
</dbReference>
<feature type="active site" evidence="5 6">
    <location>
        <position position="202"/>
    </location>
</feature>
<accession>A0AAP5AIZ3</accession>
<comment type="catalytic activity">
    <reaction evidence="5">
        <text>L-glutaminyl-[protein] + H2O = L-glutamyl-[protein] + NH4(+)</text>
        <dbReference type="Rhea" id="RHEA:16441"/>
        <dbReference type="Rhea" id="RHEA-COMP:10207"/>
        <dbReference type="Rhea" id="RHEA-COMP:10208"/>
        <dbReference type="ChEBI" id="CHEBI:15377"/>
        <dbReference type="ChEBI" id="CHEBI:28938"/>
        <dbReference type="ChEBI" id="CHEBI:29973"/>
        <dbReference type="ChEBI" id="CHEBI:30011"/>
        <dbReference type="EC" id="3.5.1.44"/>
    </reaction>
</comment>
<dbReference type="InterPro" id="IPR035909">
    <property type="entry name" value="CheB_C"/>
</dbReference>
<dbReference type="SUPFAM" id="SSF52738">
    <property type="entry name" value="Methylesterase CheB, C-terminal domain"/>
    <property type="match status" value="1"/>
</dbReference>
<dbReference type="SUPFAM" id="SSF52172">
    <property type="entry name" value="CheY-like"/>
    <property type="match status" value="1"/>
</dbReference>
<dbReference type="EC" id="3.1.1.61" evidence="5"/>
<dbReference type="PANTHER" id="PTHR42872:SF6">
    <property type="entry name" value="PROTEIN-GLUTAMATE METHYLESTERASE_PROTEIN-GLUTAMINE GLUTAMINASE"/>
    <property type="match status" value="1"/>
</dbReference>
<keyword evidence="2 5" id="KW-0145">Chemotaxis</keyword>
<dbReference type="NCBIfam" id="NF001965">
    <property type="entry name" value="PRK00742.1"/>
    <property type="match status" value="1"/>
</dbReference>
<organism evidence="10 11">
    <name type="scientific">Stenotrophomonas rhizophila</name>
    <dbReference type="NCBI Taxonomy" id="216778"/>
    <lineage>
        <taxon>Bacteria</taxon>
        <taxon>Pseudomonadati</taxon>
        <taxon>Pseudomonadota</taxon>
        <taxon>Gammaproteobacteria</taxon>
        <taxon>Lysobacterales</taxon>
        <taxon>Lysobacteraceae</taxon>
        <taxon>Stenotrophomonas</taxon>
    </lineage>
</organism>
<evidence type="ECO:0000256" key="5">
    <source>
        <dbReference type="HAMAP-Rule" id="MF_00099"/>
    </source>
</evidence>
<keyword evidence="1 5" id="KW-0963">Cytoplasm</keyword>
<dbReference type="AlphaFoldDB" id="A0AAP5AIZ3"/>
<comment type="similarity">
    <text evidence="5">Belongs to the CheB family.</text>
</comment>
<name>A0AAP5AIZ3_9GAMM</name>
<evidence type="ECO:0000313" key="10">
    <source>
        <dbReference type="EMBL" id="MDQ1108773.1"/>
    </source>
</evidence>
<dbReference type="InterPro" id="IPR000673">
    <property type="entry name" value="Sig_transdc_resp-reg_Me-estase"/>
</dbReference>
<dbReference type="Pfam" id="PF01339">
    <property type="entry name" value="CheB_methylest"/>
    <property type="match status" value="1"/>
</dbReference>
<comment type="function">
    <text evidence="5">Involved in chemotaxis. Part of a chemotaxis signal transduction system that modulates chemotaxis in response to various stimuli. Catalyzes the demethylation of specific methylglutamate residues introduced into the chemoreceptors (methyl-accepting chemotaxis proteins or MCP) by CheR. Also mediates the irreversible deamidation of specific glutamine residues to glutamic acid.</text>
</comment>
<gene>
    <name evidence="5" type="primary">cheB</name>
    <name evidence="10" type="ORF">QE424_001932</name>
</gene>
<dbReference type="Proteomes" id="UP001226084">
    <property type="component" value="Unassembled WGS sequence"/>
</dbReference>
<sequence>MINGSPCRVLIVDDSAVVRQMLSEILASDPAIEVVGTAADPLLAREKIKRLAPDVITLDVEMPRMDGLAFLENLMRLHPLPVVMISSLTERGADTTLQALALGAVDFISKPKFDVARGLQGYAEEIIGKVKMAARSRVRTLARPITPRITLDAVPPSPARSIQFRTTDRLIAIGASAGGTEALRVVLEGLPADAPAVVLTQHLPATFSTAFAERLDRHSAMSVREASDGEAVLPGHAYLPPGGKHLRVIRDGARWRCRVDDGPAVNRHKPAVDVLFRSVAESAGANAIGAILTGMGDDGARGLLELKNVGAPTLVQDEATSVVWGMPGAAFKLGAAEEQVPLERIAERLMALSTTN</sequence>
<evidence type="ECO:0000256" key="6">
    <source>
        <dbReference type="PROSITE-ProRule" id="PRU00050"/>
    </source>
</evidence>
<dbReference type="GO" id="GO:0005737">
    <property type="term" value="C:cytoplasm"/>
    <property type="evidence" value="ECO:0007669"/>
    <property type="project" value="UniProtKB-SubCell"/>
</dbReference>
<dbReference type="RefSeq" id="WP_307107037.1">
    <property type="nucleotide sequence ID" value="NZ_JAUTAS010000001.1"/>
</dbReference>
<dbReference type="Gene3D" id="3.40.50.180">
    <property type="entry name" value="Methylesterase CheB, C-terminal domain"/>
    <property type="match status" value="1"/>
</dbReference>
<dbReference type="InterPro" id="IPR008248">
    <property type="entry name" value="CheB-like"/>
</dbReference>
<keyword evidence="3 5" id="KW-0378">Hydrolase</keyword>
<feature type="active site" evidence="5 6">
    <location>
        <position position="176"/>
    </location>
</feature>
<comment type="domain">
    <text evidence="5">Contains a C-terminal catalytic domain, and an N-terminal region which modulates catalytic activity.</text>
</comment>
<dbReference type="InterPro" id="IPR011006">
    <property type="entry name" value="CheY-like_superfamily"/>
</dbReference>
<feature type="domain" description="Response regulatory" evidence="8">
    <location>
        <begin position="8"/>
        <end position="125"/>
    </location>
</feature>
<feature type="domain" description="CheB-type methylesterase" evidence="9">
    <location>
        <begin position="164"/>
        <end position="356"/>
    </location>
</feature>
<evidence type="ECO:0000259" key="8">
    <source>
        <dbReference type="PROSITE" id="PS50110"/>
    </source>
</evidence>
<dbReference type="PROSITE" id="PS50122">
    <property type="entry name" value="CHEB"/>
    <property type="match status" value="1"/>
</dbReference>
<dbReference type="GO" id="GO:0000156">
    <property type="term" value="F:phosphorelay response regulator activity"/>
    <property type="evidence" value="ECO:0007669"/>
    <property type="project" value="InterPro"/>
</dbReference>
<feature type="modified residue" description="4-aspartylphosphate" evidence="5 7">
    <location>
        <position position="59"/>
    </location>
</feature>
<dbReference type="InterPro" id="IPR001789">
    <property type="entry name" value="Sig_transdc_resp-reg_receiver"/>
</dbReference>
<comment type="catalytic activity">
    <reaction evidence="4 5">
        <text>[protein]-L-glutamate 5-O-methyl ester + H2O = L-glutamyl-[protein] + methanol + H(+)</text>
        <dbReference type="Rhea" id="RHEA:23236"/>
        <dbReference type="Rhea" id="RHEA-COMP:10208"/>
        <dbReference type="Rhea" id="RHEA-COMP:10311"/>
        <dbReference type="ChEBI" id="CHEBI:15377"/>
        <dbReference type="ChEBI" id="CHEBI:15378"/>
        <dbReference type="ChEBI" id="CHEBI:17790"/>
        <dbReference type="ChEBI" id="CHEBI:29973"/>
        <dbReference type="ChEBI" id="CHEBI:82795"/>
        <dbReference type="EC" id="3.1.1.61"/>
    </reaction>
</comment>
<evidence type="ECO:0000256" key="4">
    <source>
        <dbReference type="ARBA" id="ARBA00048267"/>
    </source>
</evidence>
<proteinExistence type="inferred from homology"/>
<dbReference type="GO" id="GO:0008984">
    <property type="term" value="F:protein-glutamate methylesterase activity"/>
    <property type="evidence" value="ECO:0007669"/>
    <property type="project" value="UniProtKB-UniRule"/>
</dbReference>
<feature type="active site" evidence="5 6">
    <location>
        <position position="298"/>
    </location>
</feature>
<dbReference type="SMART" id="SM00448">
    <property type="entry name" value="REC"/>
    <property type="match status" value="1"/>
</dbReference>
<evidence type="ECO:0000256" key="7">
    <source>
        <dbReference type="PROSITE-ProRule" id="PRU00169"/>
    </source>
</evidence>